<organism evidence="2 3">
    <name type="scientific">Acidianus sulfidivorans JP7</name>
    <dbReference type="NCBI Taxonomy" id="619593"/>
    <lineage>
        <taxon>Archaea</taxon>
        <taxon>Thermoproteota</taxon>
        <taxon>Thermoprotei</taxon>
        <taxon>Sulfolobales</taxon>
        <taxon>Sulfolobaceae</taxon>
        <taxon>Acidianus</taxon>
    </lineage>
</organism>
<keyword evidence="3" id="KW-1185">Reference proteome</keyword>
<proteinExistence type="predicted"/>
<dbReference type="OrthoDB" id="42280at2157"/>
<keyword evidence="1" id="KW-1133">Transmembrane helix</keyword>
<sequence>MNKIYFIIPIILLIIGLIPFFFVHLHGPNNSEVCIIGTPKVGYSYIPIESEFHVNASEYINITIKETGNQAEAICYIRQDGNTIPGFNVTVIVNGSRDYGSSIPPGINNITLLLTGYTLENTTAYMYLENGQNIELNL</sequence>
<dbReference type="Proteomes" id="UP000248410">
    <property type="component" value="Chromosome"/>
</dbReference>
<protein>
    <submittedName>
        <fullName evidence="2">Uncharacterized protein</fullName>
    </submittedName>
</protein>
<accession>A0A2U9IL55</accession>
<dbReference type="GeneID" id="36837078"/>
<dbReference type="EMBL" id="CP029288">
    <property type="protein sequence ID" value="AWR96778.1"/>
    <property type="molecule type" value="Genomic_DNA"/>
</dbReference>
<evidence type="ECO:0000313" key="3">
    <source>
        <dbReference type="Proteomes" id="UP000248410"/>
    </source>
</evidence>
<evidence type="ECO:0000256" key="1">
    <source>
        <dbReference type="SAM" id="Phobius"/>
    </source>
</evidence>
<dbReference type="AlphaFoldDB" id="A0A2U9IL55"/>
<keyword evidence="1" id="KW-0812">Transmembrane</keyword>
<name>A0A2U9IL55_9CREN</name>
<dbReference type="RefSeq" id="WP_110379668.1">
    <property type="nucleotide sequence ID" value="NZ_CP029288.2"/>
</dbReference>
<gene>
    <name evidence="2" type="ORF">DFR86_03875</name>
</gene>
<evidence type="ECO:0000313" key="2">
    <source>
        <dbReference type="EMBL" id="AWR96778.1"/>
    </source>
</evidence>
<feature type="transmembrane region" description="Helical" evidence="1">
    <location>
        <begin position="6"/>
        <end position="25"/>
    </location>
</feature>
<dbReference type="KEGG" id="asul:DFR86_03875"/>
<keyword evidence="1" id="KW-0472">Membrane</keyword>
<reference evidence="2 3" key="1">
    <citation type="submission" date="2018-05" db="EMBL/GenBank/DDBJ databases">
        <title>Complete Genome Sequences of Extremely Thermoacidophilic, Metal-Mobilizing Type-Strain Members of the Archaeal Family Sulfolobaceae: Acidianus brierleyi DSM-1651T, Acidianus sulfidivorans DSM-18786T, Metallosphaera hakonensis DSM-7519T, and Metallosphaera prunae DSM-10039T.</title>
        <authorList>
            <person name="Counts J.A."/>
            <person name="Kelly R.M."/>
        </authorList>
    </citation>
    <scope>NUCLEOTIDE SEQUENCE [LARGE SCALE GENOMIC DNA]</scope>
    <source>
        <strain evidence="2 3">JP7</strain>
    </source>
</reference>